<evidence type="ECO:0000313" key="7">
    <source>
        <dbReference type="EMBL" id="KZE33457.1"/>
    </source>
</evidence>
<keyword evidence="7" id="KW-0378">Hydrolase</keyword>
<dbReference type="Proteomes" id="UP000076625">
    <property type="component" value="Unassembled WGS sequence"/>
</dbReference>
<dbReference type="Gene3D" id="3.60.21.10">
    <property type="match status" value="1"/>
</dbReference>
<evidence type="ECO:0000256" key="4">
    <source>
        <dbReference type="ARBA" id="ARBA00023136"/>
    </source>
</evidence>
<keyword evidence="1" id="KW-1003">Cell membrane</keyword>
<comment type="caution">
    <text evidence="7">The sequence shown here is derived from an EMBL/GenBank/DDBJ whole genome shotgun (WGS) entry which is preliminary data.</text>
</comment>
<dbReference type="GO" id="GO:0009245">
    <property type="term" value="P:lipid A biosynthetic process"/>
    <property type="evidence" value="ECO:0007669"/>
    <property type="project" value="TreeGrafter"/>
</dbReference>
<dbReference type="SUPFAM" id="SSF56300">
    <property type="entry name" value="Metallo-dependent phosphatases"/>
    <property type="match status" value="1"/>
</dbReference>
<dbReference type="GO" id="GO:0008758">
    <property type="term" value="F:UDP-2,3-diacylglucosamine hydrolase activity"/>
    <property type="evidence" value="ECO:0007669"/>
    <property type="project" value="TreeGrafter"/>
</dbReference>
<protein>
    <submittedName>
        <fullName evidence="7">UDP-2,3-diacylglucosamine hydrolase</fullName>
    </submittedName>
</protein>
<dbReference type="InterPro" id="IPR029052">
    <property type="entry name" value="Metallo-depent_PP-like"/>
</dbReference>
<evidence type="ECO:0000256" key="2">
    <source>
        <dbReference type="ARBA" id="ARBA00022519"/>
    </source>
</evidence>
<keyword evidence="3" id="KW-0479">Metal-binding</keyword>
<dbReference type="CDD" id="cd07398">
    <property type="entry name" value="MPP_YbbF-LpxH"/>
    <property type="match status" value="1"/>
</dbReference>
<evidence type="ECO:0000313" key="8">
    <source>
        <dbReference type="Proteomes" id="UP000076625"/>
    </source>
</evidence>
<organism evidence="7 8">
    <name type="scientific">Crenobacter luteus</name>
    <dbReference type="NCBI Taxonomy" id="1452487"/>
    <lineage>
        <taxon>Bacteria</taxon>
        <taxon>Pseudomonadati</taxon>
        <taxon>Pseudomonadota</taxon>
        <taxon>Betaproteobacteria</taxon>
        <taxon>Neisseriales</taxon>
        <taxon>Neisseriaceae</taxon>
        <taxon>Crenobacter</taxon>
    </lineage>
</organism>
<dbReference type="EMBL" id="LQQU01000013">
    <property type="protein sequence ID" value="KZE33457.1"/>
    <property type="molecule type" value="Genomic_DNA"/>
</dbReference>
<keyword evidence="4" id="KW-0472">Membrane</keyword>
<dbReference type="STRING" id="1452487.AVW16_07895"/>
<keyword evidence="5" id="KW-0464">Manganese</keyword>
<proteinExistence type="predicted"/>
<dbReference type="GO" id="GO:0016020">
    <property type="term" value="C:membrane"/>
    <property type="evidence" value="ECO:0007669"/>
    <property type="project" value="GOC"/>
</dbReference>
<sequence length="279" mass="31315">MNRDFAPPPRYRTLWISDVHLGTRGCRAEQLLDFLRHHDADTLYLVGDIVDGWQLKKSWQWKQSHNDVVQKVLRKARKGTRVVYVPGNHDEAARPYCGLDFGGIAIRAEAEHRTADGRRLLVTHGDAFDGVIQYAKWLAYLGDSLYTAILELNRGFNWCRMKLGLPYWSLSQYLKHKVKNAANFIGQFEAVLADEARRRGFDGVVCGHIHKAEIRDVDGVLYANCGDWVESLTALAEHADGRLEILAWTAQPGRAPHDSDEALPLAEPVAAKGKTACAS</sequence>
<evidence type="ECO:0000256" key="5">
    <source>
        <dbReference type="ARBA" id="ARBA00023211"/>
    </source>
</evidence>
<feature type="domain" description="Calcineurin-like phosphoesterase" evidence="6">
    <location>
        <begin position="12"/>
        <end position="211"/>
    </location>
</feature>
<dbReference type="OrthoDB" id="9802481at2"/>
<evidence type="ECO:0000256" key="3">
    <source>
        <dbReference type="ARBA" id="ARBA00022723"/>
    </source>
</evidence>
<accession>A0A163CY66</accession>
<evidence type="ECO:0000259" key="6">
    <source>
        <dbReference type="Pfam" id="PF00149"/>
    </source>
</evidence>
<dbReference type="GO" id="GO:0046872">
    <property type="term" value="F:metal ion binding"/>
    <property type="evidence" value="ECO:0007669"/>
    <property type="project" value="UniProtKB-KW"/>
</dbReference>
<dbReference type="InterPro" id="IPR043461">
    <property type="entry name" value="LpxH-like"/>
</dbReference>
<dbReference type="AlphaFoldDB" id="A0A163CY66"/>
<dbReference type="PANTHER" id="PTHR34990">
    <property type="entry name" value="UDP-2,3-DIACYLGLUCOSAMINE HYDROLASE-RELATED"/>
    <property type="match status" value="1"/>
</dbReference>
<dbReference type="Pfam" id="PF00149">
    <property type="entry name" value="Metallophos"/>
    <property type="match status" value="1"/>
</dbReference>
<dbReference type="PANTHER" id="PTHR34990:SF2">
    <property type="entry name" value="BLL8164 PROTEIN"/>
    <property type="match status" value="1"/>
</dbReference>
<dbReference type="InterPro" id="IPR004843">
    <property type="entry name" value="Calcineurin-like_PHP"/>
</dbReference>
<dbReference type="RefSeq" id="WP_066610754.1">
    <property type="nucleotide sequence ID" value="NZ_LQQU01000013.1"/>
</dbReference>
<keyword evidence="8" id="KW-1185">Reference proteome</keyword>
<keyword evidence="2" id="KW-0997">Cell inner membrane</keyword>
<reference evidence="8" key="1">
    <citation type="submission" date="2016-01" db="EMBL/GenBank/DDBJ databases">
        <title>Draft genome of Chromobacterium sp. F49.</title>
        <authorList>
            <person name="Hong K.W."/>
        </authorList>
    </citation>
    <scope>NUCLEOTIDE SEQUENCE [LARGE SCALE GENOMIC DNA]</scope>
    <source>
        <strain evidence="8">CN10</strain>
    </source>
</reference>
<evidence type="ECO:0000256" key="1">
    <source>
        <dbReference type="ARBA" id="ARBA00022475"/>
    </source>
</evidence>
<name>A0A163CY66_9NEIS</name>
<gene>
    <name evidence="7" type="ORF">AVW16_07895</name>
</gene>